<accession>A0A7J6MNP8</accession>
<dbReference type="OrthoDB" id="432093at2759"/>
<dbReference type="SMART" id="SM00451">
    <property type="entry name" value="ZnF_U1"/>
    <property type="match status" value="4"/>
</dbReference>
<comment type="caution">
    <text evidence="3">The sequence shown here is derived from an EMBL/GenBank/DDBJ whole genome shotgun (WGS) entry which is preliminary data.</text>
</comment>
<organism evidence="3 4">
    <name type="scientific">Perkinsus chesapeaki</name>
    <name type="common">Clam parasite</name>
    <name type="synonym">Perkinsus andrewsi</name>
    <dbReference type="NCBI Taxonomy" id="330153"/>
    <lineage>
        <taxon>Eukaryota</taxon>
        <taxon>Sar</taxon>
        <taxon>Alveolata</taxon>
        <taxon>Perkinsozoa</taxon>
        <taxon>Perkinsea</taxon>
        <taxon>Perkinsida</taxon>
        <taxon>Perkinsidae</taxon>
        <taxon>Perkinsus</taxon>
    </lineage>
</organism>
<dbReference type="Gene3D" id="3.30.160.60">
    <property type="entry name" value="Classic Zinc Finger"/>
    <property type="match status" value="2"/>
</dbReference>
<dbReference type="InterPro" id="IPR003604">
    <property type="entry name" value="Matrin/U1-like-C_Znf_C2H2"/>
</dbReference>
<dbReference type="GO" id="GO:0008270">
    <property type="term" value="F:zinc ion binding"/>
    <property type="evidence" value="ECO:0007669"/>
    <property type="project" value="InterPro"/>
</dbReference>
<dbReference type="SUPFAM" id="SSF53335">
    <property type="entry name" value="S-adenosyl-L-methionine-dependent methyltransferases"/>
    <property type="match status" value="1"/>
</dbReference>
<dbReference type="InterPro" id="IPR019410">
    <property type="entry name" value="Methyltransf_16"/>
</dbReference>
<feature type="domain" description="C2H2-type" evidence="2">
    <location>
        <begin position="29"/>
        <end position="51"/>
    </location>
</feature>
<gene>
    <name evidence="3" type="ORF">FOL47_010823</name>
</gene>
<reference evidence="3 4" key="1">
    <citation type="submission" date="2020-04" db="EMBL/GenBank/DDBJ databases">
        <title>Perkinsus chesapeaki whole genome sequence.</title>
        <authorList>
            <person name="Bogema D.R."/>
        </authorList>
    </citation>
    <scope>NUCLEOTIDE SEQUENCE [LARGE SCALE GENOMIC DNA]</scope>
    <source>
        <strain evidence="3">ATCC PRA-425</strain>
    </source>
</reference>
<keyword evidence="4" id="KW-1185">Reference proteome</keyword>
<dbReference type="InterPro" id="IPR029063">
    <property type="entry name" value="SAM-dependent_MTases_sf"/>
</dbReference>
<dbReference type="GO" id="GO:0003676">
    <property type="term" value="F:nucleic acid binding"/>
    <property type="evidence" value="ECO:0007669"/>
    <property type="project" value="InterPro"/>
</dbReference>
<evidence type="ECO:0000313" key="3">
    <source>
        <dbReference type="EMBL" id="KAF4673203.1"/>
    </source>
</evidence>
<dbReference type="SMART" id="SM00355">
    <property type="entry name" value="ZnF_C2H2"/>
    <property type="match status" value="4"/>
</dbReference>
<name>A0A7J6MNP8_PERCH</name>
<dbReference type="EMBL" id="JAAPAO010000088">
    <property type="protein sequence ID" value="KAF4673203.1"/>
    <property type="molecule type" value="Genomic_DNA"/>
</dbReference>
<dbReference type="PANTHER" id="PTHR47487:SF8">
    <property type="entry name" value="OS08G0270900 PROTEIN"/>
    <property type="match status" value="1"/>
</dbReference>
<proteinExistence type="predicted"/>
<evidence type="ECO:0000256" key="1">
    <source>
        <dbReference type="SAM" id="MobiDB-lite"/>
    </source>
</evidence>
<dbReference type="PROSITE" id="PS00028">
    <property type="entry name" value="ZINC_FINGER_C2H2_1"/>
    <property type="match status" value="1"/>
</dbReference>
<evidence type="ECO:0000259" key="2">
    <source>
        <dbReference type="PROSITE" id="PS00028"/>
    </source>
</evidence>
<dbReference type="Gene3D" id="3.40.50.150">
    <property type="entry name" value="Vaccinia Virus protein VP39"/>
    <property type="match status" value="1"/>
</dbReference>
<dbReference type="AlphaFoldDB" id="A0A7J6MNP8"/>
<dbReference type="InterPro" id="IPR013087">
    <property type="entry name" value="Znf_C2H2_type"/>
</dbReference>
<protein>
    <recommendedName>
        <fullName evidence="2">C2H2-type domain-containing protein</fullName>
    </recommendedName>
</protein>
<dbReference type="Pfam" id="PF10294">
    <property type="entry name" value="Methyltransf_16"/>
    <property type="match status" value="1"/>
</dbReference>
<dbReference type="InterPro" id="IPR036236">
    <property type="entry name" value="Znf_C2H2_sf"/>
</dbReference>
<sequence>MDTARSETALQYGNQSRFIGRNSEGFWECSLCGVSVCYEGMLEDHLAGKLHLRNLRNSQWEKSVVDVPLGSAPVSTASNVSTPTVATTHPSITLPTAQMLSWRNDPQYSGYRELTEQCCRQFYPDGETLCTFGVIPVIGERPSTVWGESPAMDDAWDSACKLCDAQLGDWFQWAQHMQGRKHRENVKAARWSCAQFWQRLVAGKFPYYYEHLTGTWCLEPPTDPFPDNDVYIDALKQNSKSHGTSKCSEESTESLGPSRAGAWEQNFSLMVYSSDVKPLPGKDSLQLRWILPESSVELEYDSDGDLVRRQRTVDYTLQCGSTCTDLTSVGGQLWSGALFLGCFLASIPSIIRGKTVLELASGVGALGGLYHALSAKKATLTDCCDAALSLCTANNSKYSEITVKRLDFKEANTFTETFGEKEEVDLILASDVWYDFDINVALGGALEVLMVRFPKARVILCCEERLNIVHPAVPPIDVFAQHFMDEYTTGKDARFRIRELAAPAGSLKRLALEQQHARRVFDHCKLYELSLWDDRGFFAGRDEDGSWRCTLCDVSVCHEGIFLSHMQGEKHAKRLRSLQWEEQERRKVATSTSCAPETEVEACEPLWRKDAQYTGFRDMSEQCARQFFPDGRSMAFCGIIAPFEERPPNTWGEVPAVDDGWDVTCRLCDAQLGDWYQWSLHMQAKKHRANVKSCRWSYATFWQKLTAGGFPYYYEHLTGMWTLEPPSAVFNGDVFIEPFVRNAFCNPDSDFG</sequence>
<dbReference type="Pfam" id="PF12874">
    <property type="entry name" value="zf-met"/>
    <property type="match status" value="4"/>
</dbReference>
<dbReference type="Proteomes" id="UP000591131">
    <property type="component" value="Unassembled WGS sequence"/>
</dbReference>
<evidence type="ECO:0000313" key="4">
    <source>
        <dbReference type="Proteomes" id="UP000591131"/>
    </source>
</evidence>
<feature type="region of interest" description="Disordered" evidence="1">
    <location>
        <begin position="240"/>
        <end position="259"/>
    </location>
</feature>
<dbReference type="SUPFAM" id="SSF57667">
    <property type="entry name" value="beta-beta-alpha zinc fingers"/>
    <property type="match status" value="4"/>
</dbReference>
<dbReference type="PANTHER" id="PTHR47487">
    <property type="entry name" value="OS06G0651300 PROTEIN-RELATED"/>
    <property type="match status" value="1"/>
</dbReference>